<dbReference type="STRING" id="1081109.A0A167ZDF0"/>
<dbReference type="InterPro" id="IPR013087">
    <property type="entry name" value="Znf_C2H2_type"/>
</dbReference>
<feature type="compositionally biased region" description="Low complexity" evidence="1">
    <location>
        <begin position="793"/>
        <end position="804"/>
    </location>
</feature>
<evidence type="ECO:0000313" key="3">
    <source>
        <dbReference type="EMBL" id="KZZ92516.1"/>
    </source>
</evidence>
<feature type="region of interest" description="Disordered" evidence="1">
    <location>
        <begin position="12"/>
        <end position="38"/>
    </location>
</feature>
<feature type="domain" description="C2H2-type" evidence="2">
    <location>
        <begin position="127"/>
        <end position="153"/>
    </location>
</feature>
<feature type="domain" description="C2H2-type" evidence="2">
    <location>
        <begin position="155"/>
        <end position="178"/>
    </location>
</feature>
<dbReference type="AlphaFoldDB" id="A0A167ZDF0"/>
<evidence type="ECO:0000313" key="4">
    <source>
        <dbReference type="Proteomes" id="UP000078544"/>
    </source>
</evidence>
<organism evidence="3 4">
    <name type="scientific">Moelleriella libera RCEF 2490</name>
    <dbReference type="NCBI Taxonomy" id="1081109"/>
    <lineage>
        <taxon>Eukaryota</taxon>
        <taxon>Fungi</taxon>
        <taxon>Dikarya</taxon>
        <taxon>Ascomycota</taxon>
        <taxon>Pezizomycotina</taxon>
        <taxon>Sordariomycetes</taxon>
        <taxon>Hypocreomycetidae</taxon>
        <taxon>Hypocreales</taxon>
        <taxon>Clavicipitaceae</taxon>
        <taxon>Moelleriella</taxon>
    </lineage>
</organism>
<evidence type="ECO:0000259" key="2">
    <source>
        <dbReference type="SMART" id="SM00355"/>
    </source>
</evidence>
<dbReference type="EMBL" id="AZGY01000015">
    <property type="protein sequence ID" value="KZZ92516.1"/>
    <property type="molecule type" value="Genomic_DNA"/>
</dbReference>
<comment type="caution">
    <text evidence="3">The sequence shown here is derived from an EMBL/GenBank/DDBJ whole genome shotgun (WGS) entry which is preliminary data.</text>
</comment>
<feature type="region of interest" description="Disordered" evidence="1">
    <location>
        <begin position="789"/>
        <end position="811"/>
    </location>
</feature>
<protein>
    <submittedName>
        <fullName evidence="3">Zinc finger, C2H2-like protein</fullName>
    </submittedName>
</protein>
<sequence length="811" mass="88361">MNGLSPKRLFEHSSIDVAPHATKPRTMKRAGRKPERLPQQVQDEQLGLWPFNAASIWDGDQFSTMTTNKPRITLSVPDDDEICLLDNGCDDAWTGGLDAPSSACSVLSSGGSAFSSVVSEAPVQRLYRCFWAGCQSSGFTSRNEWAWHVKAEHMLECPICAECCSNANEVLIHVALQHPDCSKGIAAKEWELPLPSVMESTSTDSDVAGAKARYRDKVQERVVKRAQMNKRGASSATEAEDSRVNPTIEAATFGDLFEHAIRPFLAEFMPSWSGPRHVLALTRGKTPELRCISVMAAKTLSRSRKLMIAQHVFDLLPDDVKHRVSFSFSTGQINRMLRWARGLDASRPDHVTAARNPYYFSLPCMGDSIGIDGGPETSASTATLGPCLDVGDNAYWLVNFHPFLEAWQSPGEVRLEHPSPQDRAPCLAEGHDALLVEDGAFRLGPITVTSGLTLKTTRISHDPYWEENDLDPALVVTDWALVGASASNRNRANMLRRFPSEAQPPCMEPMARPVCTRAAGIVAGASVVSSGRTSGFQRGQICEVPAYVSGAENGTGKATREWFVEEACGSGSEEDSWIRGGIGVEGDSGAAVVDADTNCLYGQLWGRNKYWGPGPRITFFTPLMDIFDDIQEKCGLQKRPQLPELRPDGERFAEYPSCRACYDARTYFDSRRSSRVSLQSMINYRGEAEHDLLSNDNVSELATPRDFSNRGGRAVGEPGLSFIGAAVSHSPAMFGFSAASPTPTQVPSPYPQTLIIDNNSDSFTVGDVMQEAAAATAPQLKTRRVALFPGEPSSASVRGVVSSSPKRQRTA</sequence>
<dbReference type="Proteomes" id="UP000078544">
    <property type="component" value="Unassembled WGS sequence"/>
</dbReference>
<evidence type="ECO:0000256" key="1">
    <source>
        <dbReference type="SAM" id="MobiDB-lite"/>
    </source>
</evidence>
<dbReference type="SMART" id="SM00355">
    <property type="entry name" value="ZnF_C2H2"/>
    <property type="match status" value="2"/>
</dbReference>
<reference evidence="3 4" key="1">
    <citation type="journal article" date="2016" name="Genome Biol. Evol.">
        <title>Divergent and convergent evolution of fungal pathogenicity.</title>
        <authorList>
            <person name="Shang Y."/>
            <person name="Xiao G."/>
            <person name="Zheng P."/>
            <person name="Cen K."/>
            <person name="Zhan S."/>
            <person name="Wang C."/>
        </authorList>
    </citation>
    <scope>NUCLEOTIDE SEQUENCE [LARGE SCALE GENOMIC DNA]</scope>
    <source>
        <strain evidence="3 4">RCEF 2490</strain>
    </source>
</reference>
<proteinExistence type="predicted"/>
<gene>
    <name evidence="3" type="ORF">AAL_06142</name>
</gene>
<dbReference type="OrthoDB" id="5242988at2759"/>
<feature type="compositionally biased region" description="Basic residues" evidence="1">
    <location>
        <begin position="22"/>
        <end position="31"/>
    </location>
</feature>
<keyword evidence="4" id="KW-1185">Reference proteome</keyword>
<name>A0A167ZDF0_9HYPO</name>
<accession>A0A167ZDF0</accession>